<reference evidence="1 2" key="1">
    <citation type="submission" date="2018-10" db="EMBL/GenBank/DDBJ databases">
        <title>Genomic Encyclopedia of Archaeal and Bacterial Type Strains, Phase II (KMG-II): from individual species to whole genera.</title>
        <authorList>
            <person name="Goeker M."/>
        </authorList>
    </citation>
    <scope>NUCLEOTIDE SEQUENCE [LARGE SCALE GENOMIC DNA]</scope>
    <source>
        <strain evidence="1 2">DSM 14219</strain>
    </source>
</reference>
<sequence>MERELPIITIDKHQFTVDGEKLELREVGDPETVIPFKNMHENESGYSFYYNKDLIKEDNCIFATVFTEFEIPDFVQIDPVGIAKRYGLTIDEVKGKTDFDIMVDQKAFDLRINKGMLPTINIAGHTFYVDLRMKMLRPKDDFLSNGIHFEEIDDYFSEERNAYLIPYNPKTHEFQEFDWEKCTAFPKDIIAIEFPFQKYLDPIGWNRLGGWNPKDELKHIGLKSHHQAKVIPWEQTELKDIIKENLKNLKIKPNTSKPSLKGRKR</sequence>
<organism evidence="1 2">
    <name type="scientific">Chryseobacterium defluvii</name>
    <dbReference type="NCBI Taxonomy" id="160396"/>
    <lineage>
        <taxon>Bacteria</taxon>
        <taxon>Pseudomonadati</taxon>
        <taxon>Bacteroidota</taxon>
        <taxon>Flavobacteriia</taxon>
        <taxon>Flavobacteriales</taxon>
        <taxon>Weeksellaceae</taxon>
        <taxon>Chryseobacterium group</taxon>
        <taxon>Chryseobacterium</taxon>
    </lineage>
</organism>
<evidence type="ECO:0000313" key="1">
    <source>
        <dbReference type="EMBL" id="RKT01795.1"/>
    </source>
</evidence>
<dbReference type="OrthoDB" id="771660at2"/>
<proteinExistence type="predicted"/>
<accession>A0A495SQ21</accession>
<gene>
    <name evidence="1" type="ORF">BCF58_1020</name>
</gene>
<name>A0A495SQ21_9FLAO</name>
<evidence type="ECO:0000313" key="2">
    <source>
        <dbReference type="Proteomes" id="UP000272428"/>
    </source>
</evidence>
<dbReference type="RefSeq" id="WP_121460678.1">
    <property type="nucleotide sequence ID" value="NZ_RBXB01000001.1"/>
</dbReference>
<keyword evidence="2" id="KW-1185">Reference proteome</keyword>
<protein>
    <submittedName>
        <fullName evidence="1">Uncharacterized protein</fullName>
    </submittedName>
</protein>
<dbReference type="EMBL" id="RBXB01000001">
    <property type="protein sequence ID" value="RKT01795.1"/>
    <property type="molecule type" value="Genomic_DNA"/>
</dbReference>
<dbReference type="AlphaFoldDB" id="A0A495SQ21"/>
<dbReference type="Proteomes" id="UP000272428">
    <property type="component" value="Unassembled WGS sequence"/>
</dbReference>
<comment type="caution">
    <text evidence="1">The sequence shown here is derived from an EMBL/GenBank/DDBJ whole genome shotgun (WGS) entry which is preliminary data.</text>
</comment>